<dbReference type="InterPro" id="IPR012337">
    <property type="entry name" value="RNaseH-like_sf"/>
</dbReference>
<evidence type="ECO:0000256" key="2">
    <source>
        <dbReference type="ARBA" id="ARBA00006357"/>
    </source>
</evidence>
<comment type="subcellular location">
    <subcellularLocation>
        <location evidence="1">Nucleus</location>
    </subcellularLocation>
</comment>
<dbReference type="EMBL" id="JAAAIP010000086">
    <property type="protein sequence ID" value="KAG0326259.1"/>
    <property type="molecule type" value="Genomic_DNA"/>
</dbReference>
<keyword evidence="6" id="KW-0539">Nucleus</keyword>
<evidence type="ECO:0000256" key="4">
    <source>
        <dbReference type="ARBA" id="ARBA00022801"/>
    </source>
</evidence>
<dbReference type="GO" id="GO:0005634">
    <property type="term" value="C:nucleus"/>
    <property type="evidence" value="ECO:0007669"/>
    <property type="project" value="UniProtKB-SubCell"/>
</dbReference>
<dbReference type="GO" id="GO:0004527">
    <property type="term" value="F:exonuclease activity"/>
    <property type="evidence" value="ECO:0007669"/>
    <property type="project" value="UniProtKB-KW"/>
</dbReference>
<feature type="region of interest" description="Disordered" evidence="7">
    <location>
        <begin position="76"/>
        <end position="121"/>
    </location>
</feature>
<evidence type="ECO:0000256" key="6">
    <source>
        <dbReference type="ARBA" id="ARBA00023242"/>
    </source>
</evidence>
<keyword evidence="5" id="KW-0269">Exonuclease</keyword>
<evidence type="ECO:0000256" key="3">
    <source>
        <dbReference type="ARBA" id="ARBA00022722"/>
    </source>
</evidence>
<dbReference type="InterPro" id="IPR013520">
    <property type="entry name" value="Ribonucl_H"/>
</dbReference>
<name>A0A9P6RR94_9FUNG</name>
<keyword evidence="10" id="KW-1185">Reference proteome</keyword>
<comment type="caution">
    <text evidence="9">The sequence shown here is derived from an EMBL/GenBank/DDBJ whole genome shotgun (WGS) entry which is preliminary data.</text>
</comment>
<dbReference type="AlphaFoldDB" id="A0A9P6RR94"/>
<keyword evidence="3" id="KW-0540">Nuclease</keyword>
<feature type="compositionally biased region" description="Basic and acidic residues" evidence="7">
    <location>
        <begin position="1"/>
        <end position="17"/>
    </location>
</feature>
<evidence type="ECO:0000256" key="1">
    <source>
        <dbReference type="ARBA" id="ARBA00004123"/>
    </source>
</evidence>
<dbReference type="Pfam" id="PF00929">
    <property type="entry name" value="RNase_T"/>
    <property type="match status" value="1"/>
</dbReference>
<feature type="domain" description="Exonuclease" evidence="8">
    <location>
        <begin position="329"/>
        <end position="463"/>
    </location>
</feature>
<dbReference type="PANTHER" id="PTHR12801">
    <property type="entry name" value="RNA EXONUCLEASE REXO1 / RECO3 FAMILY MEMBER-RELATED"/>
    <property type="match status" value="1"/>
</dbReference>
<sequence>MAKDRKRTLRDQNRRTAEVAAILRTTASSDNEDPQGRQDSSRSNKNADTNDSILLELERTAETVTTATVTSVIQPTSHIVSVENDTQDSRGEGDSNGRQKRRKVEDDGEVFHTKGPSKTERRLMKKEAKKAKKSEGLGGKPCIMLSRSHTKLGIKDLRDLVVYLLTDTKVLPWIMVKNKFNVTKVVVVYVPGLDPQLFNIDLENPESIKPIAWTQMATAGPATEFRHMKAFFDVMNVMRAGGDKVRIHPPVDTLLNVPLSNSERHKKAEEMKQKRLAAATLKAENYMLEADELRELEFPLPTYLDPTAKLRSGWIETPKTTGAPPIARKLIAMDCEMVRTTAGSEVTRISLVDEEGRVLYDELVMPDNAIVDYLTPYSGMTEERLRGVKTKLADVQRKLQEVVTYDTILVGHSLENDMKVLQWLAYKWLDRRIQEGGDNGHDSIEDARACLDLAKLKIKEGPGFGEYNQDQEPIFTRLARHQTKRTSAVVDDAPFLGKLTADAIVEAATDTEVVEGVSKMIQEHNFVWARLRAMEINHGRTARTPTAAEDGGNGDDEGKATPLKIEATEEQIREAVRSIDDSIAAIVESLPAHTAVIVTSGQGDPREMRRMQARQKAFQKLYNTLSLSAIAKEDQFLDEDHKMLELAVERAKNGVCFFMVK</sequence>
<dbReference type="CDD" id="cd06145">
    <property type="entry name" value="REX1_like"/>
    <property type="match status" value="1"/>
</dbReference>
<proteinExistence type="inferred from homology"/>
<dbReference type="InterPro" id="IPR036397">
    <property type="entry name" value="RNaseH_sf"/>
</dbReference>
<evidence type="ECO:0000256" key="7">
    <source>
        <dbReference type="SAM" id="MobiDB-lite"/>
    </source>
</evidence>
<gene>
    <name evidence="9" type="ORF">BGZ99_009795</name>
</gene>
<dbReference type="SMART" id="SM00479">
    <property type="entry name" value="EXOIII"/>
    <property type="match status" value="1"/>
</dbReference>
<dbReference type="InterPro" id="IPR047021">
    <property type="entry name" value="REXO1/3/4-like"/>
</dbReference>
<feature type="region of interest" description="Disordered" evidence="7">
    <location>
        <begin position="1"/>
        <end position="50"/>
    </location>
</feature>
<dbReference type="Proteomes" id="UP000738325">
    <property type="component" value="Unassembled WGS sequence"/>
</dbReference>
<feature type="compositionally biased region" description="Basic and acidic residues" evidence="7">
    <location>
        <begin position="87"/>
        <end position="121"/>
    </location>
</feature>
<evidence type="ECO:0000313" key="10">
    <source>
        <dbReference type="Proteomes" id="UP000738325"/>
    </source>
</evidence>
<dbReference type="InterPro" id="IPR034922">
    <property type="entry name" value="REX1-like_exo"/>
</dbReference>
<evidence type="ECO:0000313" key="9">
    <source>
        <dbReference type="EMBL" id="KAG0326259.1"/>
    </source>
</evidence>
<dbReference type="Gene3D" id="3.30.420.10">
    <property type="entry name" value="Ribonuclease H-like superfamily/Ribonuclease H"/>
    <property type="match status" value="2"/>
</dbReference>
<accession>A0A9P6RR94</accession>
<reference evidence="9" key="1">
    <citation type="journal article" date="2020" name="Fungal Divers.">
        <title>Resolving the Mortierellaceae phylogeny through synthesis of multi-gene phylogenetics and phylogenomics.</title>
        <authorList>
            <person name="Vandepol N."/>
            <person name="Liber J."/>
            <person name="Desiro A."/>
            <person name="Na H."/>
            <person name="Kennedy M."/>
            <person name="Barry K."/>
            <person name="Grigoriev I.V."/>
            <person name="Miller A.N."/>
            <person name="O'Donnell K."/>
            <person name="Stajich J.E."/>
            <person name="Bonito G."/>
        </authorList>
    </citation>
    <scope>NUCLEOTIDE SEQUENCE</scope>
    <source>
        <strain evidence="9">REB-010B</strain>
    </source>
</reference>
<organism evidence="9 10">
    <name type="scientific">Dissophora globulifera</name>
    <dbReference type="NCBI Taxonomy" id="979702"/>
    <lineage>
        <taxon>Eukaryota</taxon>
        <taxon>Fungi</taxon>
        <taxon>Fungi incertae sedis</taxon>
        <taxon>Mucoromycota</taxon>
        <taxon>Mortierellomycotina</taxon>
        <taxon>Mortierellomycetes</taxon>
        <taxon>Mortierellales</taxon>
        <taxon>Mortierellaceae</taxon>
        <taxon>Dissophora</taxon>
    </lineage>
</organism>
<evidence type="ECO:0000256" key="5">
    <source>
        <dbReference type="ARBA" id="ARBA00022839"/>
    </source>
</evidence>
<dbReference type="OrthoDB" id="8191639at2759"/>
<feature type="region of interest" description="Disordered" evidence="7">
    <location>
        <begin position="540"/>
        <end position="561"/>
    </location>
</feature>
<dbReference type="SUPFAM" id="SSF53098">
    <property type="entry name" value="Ribonuclease H-like"/>
    <property type="match status" value="1"/>
</dbReference>
<keyword evidence="4" id="KW-0378">Hydrolase</keyword>
<comment type="similarity">
    <text evidence="2">Belongs to the REXO1/REXO3 family.</text>
</comment>
<protein>
    <recommendedName>
        <fullName evidence="8">Exonuclease domain-containing protein</fullName>
    </recommendedName>
</protein>
<dbReference type="PANTHER" id="PTHR12801:SF115">
    <property type="entry name" value="FI18136P1-RELATED"/>
    <property type="match status" value="1"/>
</dbReference>
<evidence type="ECO:0000259" key="8">
    <source>
        <dbReference type="SMART" id="SM00479"/>
    </source>
</evidence>
<dbReference type="GO" id="GO:0003676">
    <property type="term" value="F:nucleic acid binding"/>
    <property type="evidence" value="ECO:0007669"/>
    <property type="project" value="InterPro"/>
</dbReference>